<keyword evidence="3" id="KW-0238">DNA-binding</keyword>
<evidence type="ECO:0000256" key="5">
    <source>
        <dbReference type="ARBA" id="ARBA00023242"/>
    </source>
</evidence>
<sequence>MGRGKLALELIGKEKARKITYEKRKKGLIKKAREFSILCGVDTCMIIYGTPTISDRPENPEIWPSDPREVECIIQRYKNEGADCRTKRSVGLADFFLNRKKRLDVELAKAHSAVWEAKYPVSDDLISGLSEEQLRSLLADLGGRLELAKKHLVALKEKELAAAAVVAPRNYISNSLDILPMPGVDFGHSFFLHSPSAMTGLFSEPKPVLDINLPHEPNYMPNIHGSPLTNLPALDLPHLTSATGFVQQHTASSSGLMGGGGGSGMVDQERIQPPLNSFHHDHHYPPIINQPVQNGCFNRTHDGECCLEFGSVNMACFCELPCSGGIYGEVPVTKQFTPSGRGQVNQFHQFEMMDMKSDISSGLLTYQMQTGTELPESNA</sequence>
<dbReference type="CDD" id="cd00266">
    <property type="entry name" value="MADS_SRF_like"/>
    <property type="match status" value="1"/>
</dbReference>
<evidence type="ECO:0000256" key="3">
    <source>
        <dbReference type="ARBA" id="ARBA00023125"/>
    </source>
</evidence>
<dbReference type="AlphaFoldDB" id="A0AAN7JE94"/>
<protein>
    <recommendedName>
        <fullName evidence="6">MADS-box domain-containing protein</fullName>
    </recommendedName>
</protein>
<evidence type="ECO:0000256" key="1">
    <source>
        <dbReference type="ARBA" id="ARBA00004123"/>
    </source>
</evidence>
<feature type="domain" description="MADS-box" evidence="6">
    <location>
        <begin position="1"/>
        <end position="50"/>
    </location>
</feature>
<dbReference type="Pfam" id="PF00319">
    <property type="entry name" value="SRF-TF"/>
    <property type="match status" value="1"/>
</dbReference>
<dbReference type="GO" id="GO:0000978">
    <property type="term" value="F:RNA polymerase II cis-regulatory region sequence-specific DNA binding"/>
    <property type="evidence" value="ECO:0007669"/>
    <property type="project" value="TreeGrafter"/>
</dbReference>
<dbReference type="GO" id="GO:0000981">
    <property type="term" value="F:DNA-binding transcription factor activity, RNA polymerase II-specific"/>
    <property type="evidence" value="ECO:0007669"/>
    <property type="project" value="InterPro"/>
</dbReference>
<keyword evidence="8" id="KW-1185">Reference proteome</keyword>
<keyword evidence="2" id="KW-0805">Transcription regulation</keyword>
<reference evidence="7 8" key="1">
    <citation type="journal article" date="2023" name="Hortic Res">
        <title>Pangenome of water caltrop reveals structural variations and asymmetric subgenome divergence after allopolyploidization.</title>
        <authorList>
            <person name="Zhang X."/>
            <person name="Chen Y."/>
            <person name="Wang L."/>
            <person name="Yuan Y."/>
            <person name="Fang M."/>
            <person name="Shi L."/>
            <person name="Lu R."/>
            <person name="Comes H.P."/>
            <person name="Ma Y."/>
            <person name="Chen Y."/>
            <person name="Huang G."/>
            <person name="Zhou Y."/>
            <person name="Zheng Z."/>
            <person name="Qiu Y."/>
        </authorList>
    </citation>
    <scope>NUCLEOTIDE SEQUENCE [LARGE SCALE GENOMIC DNA]</scope>
    <source>
        <tissue evidence="7">Roots</tissue>
    </source>
</reference>
<evidence type="ECO:0000313" key="8">
    <source>
        <dbReference type="Proteomes" id="UP001345219"/>
    </source>
</evidence>
<evidence type="ECO:0000256" key="4">
    <source>
        <dbReference type="ARBA" id="ARBA00023163"/>
    </source>
</evidence>
<dbReference type="GO" id="GO:0046983">
    <property type="term" value="F:protein dimerization activity"/>
    <property type="evidence" value="ECO:0007669"/>
    <property type="project" value="InterPro"/>
</dbReference>
<dbReference type="PANTHER" id="PTHR11945:SF176">
    <property type="entry name" value="MADS-BOX TRANSCRIPTION FACTOR FAMILY PROTEIN"/>
    <property type="match status" value="1"/>
</dbReference>
<dbReference type="SMART" id="SM00432">
    <property type="entry name" value="MADS"/>
    <property type="match status" value="1"/>
</dbReference>
<evidence type="ECO:0000256" key="2">
    <source>
        <dbReference type="ARBA" id="ARBA00023015"/>
    </source>
</evidence>
<dbReference type="InterPro" id="IPR002100">
    <property type="entry name" value="TF_MADSbox"/>
</dbReference>
<comment type="subcellular location">
    <subcellularLocation>
        <location evidence="1">Nucleus</location>
    </subcellularLocation>
</comment>
<evidence type="ECO:0000259" key="6">
    <source>
        <dbReference type="PROSITE" id="PS50066"/>
    </source>
</evidence>
<evidence type="ECO:0000313" key="7">
    <source>
        <dbReference type="EMBL" id="KAK4749106.1"/>
    </source>
</evidence>
<name>A0AAN7JE94_9MYRT</name>
<keyword evidence="4" id="KW-0804">Transcription</keyword>
<dbReference type="GO" id="GO:0005634">
    <property type="term" value="C:nucleus"/>
    <property type="evidence" value="ECO:0007669"/>
    <property type="project" value="UniProtKB-SubCell"/>
</dbReference>
<accession>A0AAN7JE94</accession>
<gene>
    <name evidence="7" type="ORF">SAY87_026555</name>
</gene>
<dbReference type="Gene3D" id="3.40.1810.10">
    <property type="entry name" value="Transcription factor, MADS-box"/>
    <property type="match status" value="1"/>
</dbReference>
<dbReference type="SUPFAM" id="SSF55455">
    <property type="entry name" value="SRF-like"/>
    <property type="match status" value="1"/>
</dbReference>
<dbReference type="PROSITE" id="PS50066">
    <property type="entry name" value="MADS_BOX_2"/>
    <property type="match status" value="1"/>
</dbReference>
<dbReference type="GO" id="GO:0045944">
    <property type="term" value="P:positive regulation of transcription by RNA polymerase II"/>
    <property type="evidence" value="ECO:0007669"/>
    <property type="project" value="InterPro"/>
</dbReference>
<keyword evidence="5" id="KW-0539">Nucleus</keyword>
<dbReference type="PANTHER" id="PTHR11945">
    <property type="entry name" value="MADS BOX PROTEIN"/>
    <property type="match status" value="1"/>
</dbReference>
<dbReference type="EMBL" id="JAXIOK010000018">
    <property type="protein sequence ID" value="KAK4749106.1"/>
    <property type="molecule type" value="Genomic_DNA"/>
</dbReference>
<proteinExistence type="predicted"/>
<dbReference type="PRINTS" id="PR00404">
    <property type="entry name" value="MADSDOMAIN"/>
</dbReference>
<organism evidence="7 8">
    <name type="scientific">Trapa incisa</name>
    <dbReference type="NCBI Taxonomy" id="236973"/>
    <lineage>
        <taxon>Eukaryota</taxon>
        <taxon>Viridiplantae</taxon>
        <taxon>Streptophyta</taxon>
        <taxon>Embryophyta</taxon>
        <taxon>Tracheophyta</taxon>
        <taxon>Spermatophyta</taxon>
        <taxon>Magnoliopsida</taxon>
        <taxon>eudicotyledons</taxon>
        <taxon>Gunneridae</taxon>
        <taxon>Pentapetalae</taxon>
        <taxon>rosids</taxon>
        <taxon>malvids</taxon>
        <taxon>Myrtales</taxon>
        <taxon>Lythraceae</taxon>
        <taxon>Trapa</taxon>
    </lineage>
</organism>
<dbReference type="InterPro" id="IPR033897">
    <property type="entry name" value="SRF-like_MADS-box"/>
</dbReference>
<dbReference type="Proteomes" id="UP001345219">
    <property type="component" value="Chromosome 21"/>
</dbReference>
<comment type="caution">
    <text evidence="7">The sequence shown here is derived from an EMBL/GenBank/DDBJ whole genome shotgun (WGS) entry which is preliminary data.</text>
</comment>
<dbReference type="InterPro" id="IPR036879">
    <property type="entry name" value="TF_MADSbox_sf"/>
</dbReference>